<dbReference type="PANTHER" id="PTHR34822">
    <property type="entry name" value="GRPB DOMAIN PROTEIN (AFU_ORTHOLOGUE AFUA_1G01530)"/>
    <property type="match status" value="1"/>
</dbReference>
<comment type="caution">
    <text evidence="1">The sequence shown here is derived from an EMBL/GenBank/DDBJ whole genome shotgun (WGS) entry which is preliminary data.</text>
</comment>
<name>A0A0L8LGP0_9ACTN</name>
<gene>
    <name evidence="1" type="ORF">ADK37_12425</name>
</gene>
<dbReference type="AlphaFoldDB" id="A0A0L8LGP0"/>
<evidence type="ECO:0000313" key="2">
    <source>
        <dbReference type="Proteomes" id="UP000037251"/>
    </source>
</evidence>
<reference evidence="2" key="1">
    <citation type="submission" date="2015-07" db="EMBL/GenBank/DDBJ databases">
        <authorList>
            <person name="Ju K.-S."/>
            <person name="Doroghazi J.R."/>
            <person name="Metcalf W.W."/>
        </authorList>
    </citation>
    <scope>NUCLEOTIDE SEQUENCE [LARGE SCALE GENOMIC DNA]</scope>
    <source>
        <strain evidence="2">NRRL 2290</strain>
    </source>
</reference>
<sequence length="184" mass="20086">MTAVSEPSGIHVADYDPSWPRQAATAIDALRAAAPGLLLKIEHIGSTAVPGLSAKPVIDLMAAAHDLTHAAPHQAALAELGFHPHDNRMTDRLPYVRADSGVRSHILHVVTLESWPTRNQRIFRDYLRAHPEDATRYAHLKRAIVVAGTGPGEYARAKTVLVQELTDRARAQLGLPSVPVWEKQ</sequence>
<organism evidence="1 2">
    <name type="scientific">Streptomyces resistomycificus</name>
    <dbReference type="NCBI Taxonomy" id="67356"/>
    <lineage>
        <taxon>Bacteria</taxon>
        <taxon>Bacillati</taxon>
        <taxon>Actinomycetota</taxon>
        <taxon>Actinomycetes</taxon>
        <taxon>Kitasatosporales</taxon>
        <taxon>Streptomycetaceae</taxon>
        <taxon>Streptomyces</taxon>
        <taxon>Streptomyces aurantiacus group</taxon>
    </lineage>
</organism>
<dbReference type="eggNOG" id="COG2320">
    <property type="taxonomic scope" value="Bacteria"/>
</dbReference>
<dbReference type="PANTHER" id="PTHR34822:SF1">
    <property type="entry name" value="GRPB FAMILY PROTEIN"/>
    <property type="match status" value="1"/>
</dbReference>
<dbReference type="Pfam" id="PF04229">
    <property type="entry name" value="GrpB"/>
    <property type="match status" value="1"/>
</dbReference>
<dbReference type="Gene3D" id="3.30.460.10">
    <property type="entry name" value="Beta Polymerase, domain 2"/>
    <property type="match status" value="1"/>
</dbReference>
<dbReference type="EMBL" id="LGUS01000116">
    <property type="protein sequence ID" value="KOG37285.1"/>
    <property type="molecule type" value="Genomic_DNA"/>
</dbReference>
<dbReference type="SUPFAM" id="SSF81301">
    <property type="entry name" value="Nucleotidyltransferase"/>
    <property type="match status" value="1"/>
</dbReference>
<dbReference type="Proteomes" id="UP000037251">
    <property type="component" value="Unassembled WGS sequence"/>
</dbReference>
<dbReference type="STRING" id="67356.AQJ84_24145"/>
<dbReference type="InterPro" id="IPR007344">
    <property type="entry name" value="GrpB/CoaE"/>
</dbReference>
<accession>A0A0L8LGP0</accession>
<proteinExistence type="predicted"/>
<dbReference type="OrthoDB" id="9799092at2"/>
<dbReference type="PATRIC" id="fig|67356.5.peg.2685"/>
<evidence type="ECO:0008006" key="3">
    <source>
        <dbReference type="Google" id="ProtNLM"/>
    </source>
</evidence>
<protein>
    <recommendedName>
        <fullName evidence="3">GrpB family protein</fullName>
    </recommendedName>
</protein>
<dbReference type="InterPro" id="IPR043519">
    <property type="entry name" value="NT_sf"/>
</dbReference>
<evidence type="ECO:0000313" key="1">
    <source>
        <dbReference type="EMBL" id="KOG37285.1"/>
    </source>
</evidence>
<keyword evidence="2" id="KW-1185">Reference proteome</keyword>